<organism evidence="2 3">
    <name type="scientific">Rhynchosporium agropyri</name>
    <dbReference type="NCBI Taxonomy" id="914238"/>
    <lineage>
        <taxon>Eukaryota</taxon>
        <taxon>Fungi</taxon>
        <taxon>Dikarya</taxon>
        <taxon>Ascomycota</taxon>
        <taxon>Pezizomycotina</taxon>
        <taxon>Leotiomycetes</taxon>
        <taxon>Helotiales</taxon>
        <taxon>Ploettnerulaceae</taxon>
        <taxon>Rhynchosporium</taxon>
    </lineage>
</organism>
<feature type="chain" id="PRO_5009445983" evidence="1">
    <location>
        <begin position="18"/>
        <end position="109"/>
    </location>
</feature>
<dbReference type="EMBL" id="FJUX01000030">
    <property type="protein sequence ID" value="CZS97157.1"/>
    <property type="molecule type" value="Genomic_DNA"/>
</dbReference>
<keyword evidence="1" id="KW-0732">Signal</keyword>
<accession>A0A1E1KGK3</accession>
<name>A0A1E1KGK3_9HELO</name>
<proteinExistence type="predicted"/>
<evidence type="ECO:0000256" key="1">
    <source>
        <dbReference type="SAM" id="SignalP"/>
    </source>
</evidence>
<gene>
    <name evidence="2" type="ORF">RAG0_06297</name>
</gene>
<dbReference type="Proteomes" id="UP000178912">
    <property type="component" value="Unassembled WGS sequence"/>
</dbReference>
<feature type="signal peptide" evidence="1">
    <location>
        <begin position="1"/>
        <end position="17"/>
    </location>
</feature>
<protein>
    <submittedName>
        <fullName evidence="2">Uncharacterized protein</fullName>
    </submittedName>
</protein>
<dbReference type="OrthoDB" id="2251794at2759"/>
<dbReference type="AlphaFoldDB" id="A0A1E1KGK3"/>
<sequence length="109" mass="11584">MKLQILIVSCLVRYAMAAAVPEAKLEADAGLLEDRAIGSFCQQSSGIDKGTCQKESWCKAAAQIGVVSTGDCPNDPANVKCCYIPDLVTARDQVITNAACTEGLLWYAL</sequence>
<keyword evidence="3" id="KW-1185">Reference proteome</keyword>
<reference evidence="3" key="1">
    <citation type="submission" date="2016-03" db="EMBL/GenBank/DDBJ databases">
        <authorList>
            <person name="Guldener U."/>
        </authorList>
    </citation>
    <scope>NUCLEOTIDE SEQUENCE [LARGE SCALE GENOMIC DNA]</scope>
    <source>
        <strain evidence="3">04CH-RAC-A.6.1</strain>
    </source>
</reference>
<evidence type="ECO:0000313" key="3">
    <source>
        <dbReference type="Proteomes" id="UP000178912"/>
    </source>
</evidence>
<evidence type="ECO:0000313" key="2">
    <source>
        <dbReference type="EMBL" id="CZS97157.1"/>
    </source>
</evidence>